<protein>
    <recommendedName>
        <fullName evidence="4">DUF2946 domain-containing protein</fullName>
    </recommendedName>
</protein>
<name>A0ABT1VUM0_9PROT</name>
<accession>A0ABT1VUM0</accession>
<dbReference type="EMBL" id="JAMZEJ010000002">
    <property type="protein sequence ID" value="MCQ8240032.1"/>
    <property type="molecule type" value="Genomic_DNA"/>
</dbReference>
<reference evidence="2 3" key="1">
    <citation type="submission" date="2022-06" db="EMBL/GenBank/DDBJ databases">
        <title>Rhizosaccharibacter gen. nov. sp. nov. KSS12, endophytic bacteria isolated from sugarcane.</title>
        <authorList>
            <person name="Pitiwittayakul N."/>
        </authorList>
    </citation>
    <scope>NUCLEOTIDE SEQUENCE [LARGE SCALE GENOMIC DNA]</scope>
    <source>
        <strain evidence="2 3">KSS12</strain>
    </source>
</reference>
<evidence type="ECO:0000256" key="1">
    <source>
        <dbReference type="SAM" id="MobiDB-lite"/>
    </source>
</evidence>
<organism evidence="2 3">
    <name type="scientific">Rhizosaccharibacter radicis</name>
    <dbReference type="NCBI Taxonomy" id="2782605"/>
    <lineage>
        <taxon>Bacteria</taxon>
        <taxon>Pseudomonadati</taxon>
        <taxon>Pseudomonadota</taxon>
        <taxon>Alphaproteobacteria</taxon>
        <taxon>Acetobacterales</taxon>
        <taxon>Acetobacteraceae</taxon>
        <taxon>Rhizosaccharibacter</taxon>
    </lineage>
</organism>
<comment type="caution">
    <text evidence="2">The sequence shown here is derived from an EMBL/GenBank/DDBJ whole genome shotgun (WGS) entry which is preliminary data.</text>
</comment>
<dbReference type="Proteomes" id="UP001524547">
    <property type="component" value="Unassembled WGS sequence"/>
</dbReference>
<evidence type="ECO:0000313" key="2">
    <source>
        <dbReference type="EMBL" id="MCQ8240032.1"/>
    </source>
</evidence>
<sequence>MALPCPVDRREPNGSGPGGTARLCFWRWLLVALAMSVPLALNGWTPPAPDGGRTATDLLASLTTLCHAGTAVPEHPRPKPAGSSHGLFCLLADAAASLLPVSAPLPMVSPSVRATGYRSRPPVRAPPPFVAGPFQARAPPGSDPR</sequence>
<proteinExistence type="predicted"/>
<evidence type="ECO:0000313" key="3">
    <source>
        <dbReference type="Proteomes" id="UP001524547"/>
    </source>
</evidence>
<evidence type="ECO:0008006" key="4">
    <source>
        <dbReference type="Google" id="ProtNLM"/>
    </source>
</evidence>
<feature type="region of interest" description="Disordered" evidence="1">
    <location>
        <begin position="111"/>
        <end position="145"/>
    </location>
</feature>
<dbReference type="RefSeq" id="WP_422918762.1">
    <property type="nucleotide sequence ID" value="NZ_JAMZEJ010000002.1"/>
</dbReference>
<keyword evidence="3" id="KW-1185">Reference proteome</keyword>
<gene>
    <name evidence="2" type="ORF">NFI88_04155</name>
</gene>